<dbReference type="EMBL" id="BJVY01000012">
    <property type="protein sequence ID" value="GEL70879.1"/>
    <property type="molecule type" value="Genomic_DNA"/>
</dbReference>
<dbReference type="InterPro" id="IPR004839">
    <property type="entry name" value="Aminotransferase_I/II_large"/>
</dbReference>
<dbReference type="Pfam" id="PF00155">
    <property type="entry name" value="Aminotran_1_2"/>
    <property type="match status" value="1"/>
</dbReference>
<proteinExistence type="predicted"/>
<reference evidence="5 6" key="1">
    <citation type="submission" date="2016-10" db="EMBL/GenBank/DDBJ databases">
        <authorList>
            <person name="Varghese N."/>
            <person name="Submissions S."/>
        </authorList>
    </citation>
    <scope>NUCLEOTIDE SEQUENCE [LARGE SCALE GENOMIC DNA]</scope>
    <source>
        <strain evidence="5 6">DSM 2260</strain>
    </source>
</reference>
<gene>
    <name evidence="4" type="ORF">MVI01_26630</name>
    <name evidence="5" type="ORF">SAMN04488504_10562</name>
</gene>
<dbReference type="GO" id="GO:0030170">
    <property type="term" value="F:pyridoxal phosphate binding"/>
    <property type="evidence" value="ECO:0007669"/>
    <property type="project" value="InterPro"/>
</dbReference>
<evidence type="ECO:0000256" key="2">
    <source>
        <dbReference type="ARBA" id="ARBA00022679"/>
    </source>
</evidence>
<dbReference type="PANTHER" id="PTHR13693">
    <property type="entry name" value="CLASS II AMINOTRANSFERASE/8-AMINO-7-OXONONANOATE SYNTHASE"/>
    <property type="match status" value="1"/>
</dbReference>
<keyword evidence="2" id="KW-0808">Transferase</keyword>
<dbReference type="RefSeq" id="WP_090490509.1">
    <property type="nucleotide sequence ID" value="NZ_BJVY01000012.1"/>
</dbReference>
<dbReference type="NCBIfam" id="NF005697">
    <property type="entry name" value="PRK07505.1"/>
    <property type="match status" value="1"/>
</dbReference>
<feature type="domain" description="Aminotransferase class I/classII large" evidence="3">
    <location>
        <begin position="48"/>
        <end position="390"/>
    </location>
</feature>
<accession>A0A511HDZ9</accession>
<dbReference type="SUPFAM" id="SSF53383">
    <property type="entry name" value="PLP-dependent transferases"/>
    <property type="match status" value="1"/>
</dbReference>
<dbReference type="Proteomes" id="UP000198717">
    <property type="component" value="Unassembled WGS sequence"/>
</dbReference>
<dbReference type="Gene3D" id="3.90.1150.10">
    <property type="entry name" value="Aspartate Aminotransferase, domain 1"/>
    <property type="match status" value="1"/>
</dbReference>
<dbReference type="GO" id="GO:0016740">
    <property type="term" value="F:transferase activity"/>
    <property type="evidence" value="ECO:0007669"/>
    <property type="project" value="UniProtKB-KW"/>
</dbReference>
<protein>
    <submittedName>
        <fullName evidence="4">7-keto-8-aminopelargonate synthetase</fullName>
    </submittedName>
</protein>
<evidence type="ECO:0000313" key="7">
    <source>
        <dbReference type="Proteomes" id="UP000321224"/>
    </source>
</evidence>
<keyword evidence="6" id="KW-1185">Reference proteome</keyword>
<evidence type="ECO:0000256" key="1">
    <source>
        <dbReference type="ARBA" id="ARBA00001933"/>
    </source>
</evidence>
<dbReference type="InterPro" id="IPR015421">
    <property type="entry name" value="PyrdxlP-dep_Trfase_major"/>
</dbReference>
<dbReference type="InterPro" id="IPR015424">
    <property type="entry name" value="PyrdxlP-dep_Trfase"/>
</dbReference>
<name>A0A511HDZ9_9BACT</name>
<reference evidence="4 7" key="2">
    <citation type="submission" date="2019-07" db="EMBL/GenBank/DDBJ databases">
        <title>Whole genome shotgun sequence of Myxococcus virescens NBRC 100334.</title>
        <authorList>
            <person name="Hosoyama A."/>
            <person name="Uohara A."/>
            <person name="Ohji S."/>
            <person name="Ichikawa N."/>
        </authorList>
    </citation>
    <scope>NUCLEOTIDE SEQUENCE [LARGE SCALE GENOMIC DNA]</scope>
    <source>
        <strain evidence="4 7">NBRC 100334</strain>
    </source>
</reference>
<comment type="cofactor">
    <cofactor evidence="1">
        <name>pyridoxal 5'-phosphate</name>
        <dbReference type="ChEBI" id="CHEBI:597326"/>
    </cofactor>
</comment>
<evidence type="ECO:0000313" key="5">
    <source>
        <dbReference type="EMBL" id="SDE21494.1"/>
    </source>
</evidence>
<comment type="caution">
    <text evidence="4">The sequence shown here is derived from an EMBL/GenBank/DDBJ whole genome shotgun (WGS) entry which is preliminary data.</text>
</comment>
<dbReference type="EMBL" id="FNAJ01000005">
    <property type="protein sequence ID" value="SDE21494.1"/>
    <property type="molecule type" value="Genomic_DNA"/>
</dbReference>
<dbReference type="InterPro" id="IPR015422">
    <property type="entry name" value="PyrdxlP-dep_Trfase_small"/>
</dbReference>
<organism evidence="4 7">
    <name type="scientific">Myxococcus virescens</name>
    <dbReference type="NCBI Taxonomy" id="83456"/>
    <lineage>
        <taxon>Bacteria</taxon>
        <taxon>Pseudomonadati</taxon>
        <taxon>Myxococcota</taxon>
        <taxon>Myxococcia</taxon>
        <taxon>Myxococcales</taxon>
        <taxon>Cystobacterineae</taxon>
        <taxon>Myxococcaceae</taxon>
        <taxon>Myxococcus</taxon>
    </lineage>
</organism>
<sequence>MGKYHNISKMITASESSWREGAERGLMHIRTGKTDTSKLQTADGHQFVNMVSCSYLGLNRHPKILEGAKQAIEREGVLNHAVSRVRIAPALLGEAEEALATLFESKAYLTPSCFYASATALPLLSSGHLTGGVKPVMVFDKNCHFSMNIMKAVCGDETEVVTIPHNDMNALEDACKTHPAVVYVCDGAYSTGGAAPVRDLLQLQDRYGLFLYVDDSHSVSVCGRRGQGMFRPQIGDLGERTMIAASLAKSFGTVGGVLLFGTQRQRELIDYSAGPLGWSQQVNVPAMGAAKATAELHMTEEVAALQEKMRSNMAYLDSLIPTPYANDGLPIRVIEIGESEHALEVSQRVYRRGFYTSAVFFPIVARGRAGLRIMGRADMEKADLLAFCDAVKESVAEVKAAA</sequence>
<dbReference type="InterPro" id="IPR050087">
    <property type="entry name" value="AON_synthase_class-II"/>
</dbReference>
<dbReference type="Proteomes" id="UP000321224">
    <property type="component" value="Unassembled WGS sequence"/>
</dbReference>
<dbReference type="Gene3D" id="3.40.640.10">
    <property type="entry name" value="Type I PLP-dependent aspartate aminotransferase-like (Major domain)"/>
    <property type="match status" value="1"/>
</dbReference>
<evidence type="ECO:0000313" key="4">
    <source>
        <dbReference type="EMBL" id="GEL70879.1"/>
    </source>
</evidence>
<evidence type="ECO:0000313" key="6">
    <source>
        <dbReference type="Proteomes" id="UP000198717"/>
    </source>
</evidence>
<dbReference type="AlphaFoldDB" id="A0A511HDZ9"/>
<evidence type="ECO:0000259" key="3">
    <source>
        <dbReference type="Pfam" id="PF00155"/>
    </source>
</evidence>